<dbReference type="PANTHER" id="PTHR11626:SF2">
    <property type="entry name" value="SQUALENE SYNTHASE"/>
    <property type="match status" value="1"/>
</dbReference>
<evidence type="ECO:0000256" key="8">
    <source>
        <dbReference type="ARBA" id="ARBA00022989"/>
    </source>
</evidence>
<sequence>MGALRTVLCHPDELWALVKYREKSRKAVNVQEEGLRQRVGDAERIADWRFCYEYLRRVSRSFALVIMELDSELRDPVCIFYLILRALDTIEDDTSVDATLRMRLCQELYTHLQGNSYAVHDIGSADERKLLEEFPRVLGCFHELKPAYREIITDITRCMGDGMAQHIHHKACATIADYDLYCHYVAGLVGIGLSAMFAASGYESREVFVESKLADALANSMGLFLQKTNIIRDYLEDQRDGRTFWPQEIWGRFGKDMELADLARPEHRRVAVECLNAMVTDALRHVPDCLQYMSQVRSESVFYFVAIPQVMAIATLALCYNNADVFVRRVKLRRGQTAKLVLRARDMPAVLTIFTEYCEAIASSVDPCDPSYAETVAAVEHALTVAARIRDELIYRPMATVYRVPAYRPPLGLKYANRIAVLLFIILSLYVLYRRKQQDGGGLGWRAAFGGIPSLGDLAAIALLFAVLSYLLGVFGLQYVSLAPPNEIKATCTDVN</sequence>
<accession>M1UQ86</accession>
<dbReference type="GO" id="GO:0045338">
    <property type="term" value="P:farnesyl diphosphate metabolic process"/>
    <property type="evidence" value="ECO:0007669"/>
    <property type="project" value="InterPro"/>
</dbReference>
<reference evidence="12 13" key="2">
    <citation type="journal article" date="2007" name="BMC Biol.">
        <title>A 100%-complete sequence reveals unusually simple genomic features in the hot-spring red alga Cyanidioschyzon merolae.</title>
        <authorList>
            <person name="Nozaki H."/>
            <person name="Takano H."/>
            <person name="Misumi O."/>
            <person name="Terasawa K."/>
            <person name="Matsuzaki M."/>
            <person name="Maruyama S."/>
            <person name="Nishida K."/>
            <person name="Yagisawa F."/>
            <person name="Yoshida Y."/>
            <person name="Fujiwara T."/>
            <person name="Takio S."/>
            <person name="Tamura K."/>
            <person name="Chung S.J."/>
            <person name="Nakamura S."/>
            <person name="Kuroiwa H."/>
            <person name="Tanaka K."/>
            <person name="Sato N."/>
            <person name="Kuroiwa T."/>
        </authorList>
    </citation>
    <scope>NUCLEOTIDE SEQUENCE [LARGE SCALE GENOMIC DNA]</scope>
    <source>
        <strain evidence="12 13">10D</strain>
    </source>
</reference>
<evidence type="ECO:0000256" key="3">
    <source>
        <dbReference type="ARBA" id="ARBA00006251"/>
    </source>
</evidence>
<dbReference type="SFLD" id="SFLDG01018">
    <property type="entry name" value="Squalene/Phytoene_Synthase_Lik"/>
    <property type="match status" value="1"/>
</dbReference>
<dbReference type="GO" id="GO:0008610">
    <property type="term" value="P:lipid biosynthetic process"/>
    <property type="evidence" value="ECO:0007669"/>
    <property type="project" value="InterPro"/>
</dbReference>
<dbReference type="PANTHER" id="PTHR11626">
    <property type="entry name" value="FARNESYL-DIPHOSPHATE FARNESYLTRANSFERASE"/>
    <property type="match status" value="1"/>
</dbReference>
<keyword evidence="10 11" id="KW-0472">Membrane</keyword>
<evidence type="ECO:0000256" key="10">
    <source>
        <dbReference type="ARBA" id="ARBA00023136"/>
    </source>
</evidence>
<dbReference type="InterPro" id="IPR033904">
    <property type="entry name" value="Trans_IPPS_HH"/>
</dbReference>
<feature type="transmembrane region" description="Helical" evidence="11">
    <location>
        <begin position="415"/>
        <end position="433"/>
    </location>
</feature>
<evidence type="ECO:0000256" key="2">
    <source>
        <dbReference type="ARBA" id="ARBA00004370"/>
    </source>
</evidence>
<comment type="cofactor">
    <cofactor evidence="1">
        <name>Mg(2+)</name>
        <dbReference type="ChEBI" id="CHEBI:18420"/>
    </cofactor>
</comment>
<dbReference type="RefSeq" id="XP_005535962.1">
    <property type="nucleotide sequence ID" value="XM_005535905.1"/>
</dbReference>
<dbReference type="GeneID" id="16993166"/>
<name>M1UQ86_CYAM1</name>
<keyword evidence="13" id="KW-1185">Reference proteome</keyword>
<evidence type="ECO:0000256" key="1">
    <source>
        <dbReference type="ARBA" id="ARBA00001946"/>
    </source>
</evidence>
<dbReference type="InterPro" id="IPR044844">
    <property type="entry name" value="Trans_IPPS_euk-type"/>
</dbReference>
<dbReference type="STRING" id="280699.M1UQ86"/>
<dbReference type="Gene3D" id="1.10.600.10">
    <property type="entry name" value="Farnesyl Diphosphate Synthase"/>
    <property type="match status" value="1"/>
</dbReference>
<dbReference type="PROSITE" id="PS01045">
    <property type="entry name" value="SQUALEN_PHYTOEN_SYN_2"/>
    <property type="match status" value="1"/>
</dbReference>
<dbReference type="OMA" id="GEACQLM"/>
<evidence type="ECO:0000313" key="12">
    <source>
        <dbReference type="EMBL" id="BAM79676.1"/>
    </source>
</evidence>
<keyword evidence="7 11" id="KW-0812">Transmembrane</keyword>
<dbReference type="EC" id="2.5.1.21" evidence="4"/>
<dbReference type="GO" id="GO:0051996">
    <property type="term" value="F:squalene synthase [NAD(P)H] activity"/>
    <property type="evidence" value="ECO:0007669"/>
    <property type="project" value="UniProtKB-EC"/>
</dbReference>
<dbReference type="eggNOG" id="KOG1459">
    <property type="taxonomic scope" value="Eukaryota"/>
</dbReference>
<dbReference type="HOGENOM" id="CLU_031981_0_0_1"/>
<evidence type="ECO:0000256" key="5">
    <source>
        <dbReference type="ARBA" id="ARBA00022516"/>
    </source>
</evidence>
<dbReference type="KEGG" id="cme:CYME_CMG178C"/>
<dbReference type="EMBL" id="AP006489">
    <property type="protein sequence ID" value="BAM79676.1"/>
    <property type="molecule type" value="Genomic_DNA"/>
</dbReference>
<dbReference type="InterPro" id="IPR008949">
    <property type="entry name" value="Isoprenoid_synthase_dom_sf"/>
</dbReference>
<dbReference type="NCBIfam" id="TIGR01559">
    <property type="entry name" value="squal_synth"/>
    <property type="match status" value="1"/>
</dbReference>
<comment type="similarity">
    <text evidence="3">Belongs to the phytoene/squalene synthase family.</text>
</comment>
<dbReference type="SUPFAM" id="SSF48576">
    <property type="entry name" value="Terpenoid synthases"/>
    <property type="match status" value="1"/>
</dbReference>
<evidence type="ECO:0000256" key="6">
    <source>
        <dbReference type="ARBA" id="ARBA00022679"/>
    </source>
</evidence>
<protein>
    <recommendedName>
        <fullName evidence="4">squalene synthase</fullName>
        <ecNumber evidence="4">2.5.1.21</ecNumber>
    </recommendedName>
</protein>
<dbReference type="FunFam" id="1.10.600.10:FF:000003">
    <property type="entry name" value="Farnesyl-diphosphate farnesyltransferase 1"/>
    <property type="match status" value="1"/>
</dbReference>
<keyword evidence="5" id="KW-0444">Lipid biosynthesis</keyword>
<evidence type="ECO:0000256" key="4">
    <source>
        <dbReference type="ARBA" id="ARBA00012373"/>
    </source>
</evidence>
<dbReference type="GO" id="GO:0005789">
    <property type="term" value="C:endoplasmic reticulum membrane"/>
    <property type="evidence" value="ECO:0007669"/>
    <property type="project" value="TreeGrafter"/>
</dbReference>
<dbReference type="Proteomes" id="UP000007014">
    <property type="component" value="Chromosome 7"/>
</dbReference>
<gene>
    <name evidence="12" type="ORF">CYME_CMG178C</name>
</gene>
<dbReference type="InterPro" id="IPR002060">
    <property type="entry name" value="Squ/phyt_synthse"/>
</dbReference>
<dbReference type="Pfam" id="PF00494">
    <property type="entry name" value="SQS_PSY"/>
    <property type="match status" value="1"/>
</dbReference>
<feature type="transmembrane region" description="Helical" evidence="11">
    <location>
        <begin position="458"/>
        <end position="480"/>
    </location>
</feature>
<evidence type="ECO:0000256" key="9">
    <source>
        <dbReference type="ARBA" id="ARBA00023098"/>
    </source>
</evidence>
<dbReference type="InterPro" id="IPR019845">
    <property type="entry name" value="Squalene/phytoene_synthase_CS"/>
</dbReference>
<dbReference type="Gramene" id="CMG178CT">
    <property type="protein sequence ID" value="CMG178CT"/>
    <property type="gene ID" value="CMG178C"/>
</dbReference>
<organism evidence="12 13">
    <name type="scientific">Cyanidioschyzon merolae (strain NIES-3377 / 10D)</name>
    <name type="common">Unicellular red alga</name>
    <dbReference type="NCBI Taxonomy" id="280699"/>
    <lineage>
        <taxon>Eukaryota</taxon>
        <taxon>Rhodophyta</taxon>
        <taxon>Bangiophyceae</taxon>
        <taxon>Cyanidiales</taxon>
        <taxon>Cyanidiaceae</taxon>
        <taxon>Cyanidioschyzon</taxon>
    </lineage>
</organism>
<evidence type="ECO:0000256" key="7">
    <source>
        <dbReference type="ARBA" id="ARBA00022692"/>
    </source>
</evidence>
<reference evidence="12 13" key="1">
    <citation type="journal article" date="2004" name="Nature">
        <title>Genome sequence of the ultrasmall unicellular red alga Cyanidioschyzon merolae 10D.</title>
        <authorList>
            <person name="Matsuzaki M."/>
            <person name="Misumi O."/>
            <person name="Shin-i T."/>
            <person name="Maruyama S."/>
            <person name="Takahara M."/>
            <person name="Miyagishima S."/>
            <person name="Mori T."/>
            <person name="Nishida K."/>
            <person name="Yagisawa F."/>
            <person name="Nishida K."/>
            <person name="Yoshida Y."/>
            <person name="Nishimura Y."/>
            <person name="Nakao S."/>
            <person name="Kobayashi T."/>
            <person name="Momoyama Y."/>
            <person name="Higashiyama T."/>
            <person name="Minoda A."/>
            <person name="Sano M."/>
            <person name="Nomoto H."/>
            <person name="Oishi K."/>
            <person name="Hayashi H."/>
            <person name="Ohta F."/>
            <person name="Nishizaka S."/>
            <person name="Haga S."/>
            <person name="Miura S."/>
            <person name="Morishita T."/>
            <person name="Kabeya Y."/>
            <person name="Terasawa K."/>
            <person name="Suzuki Y."/>
            <person name="Ishii Y."/>
            <person name="Asakawa S."/>
            <person name="Takano H."/>
            <person name="Ohta N."/>
            <person name="Kuroiwa H."/>
            <person name="Tanaka K."/>
            <person name="Shimizu N."/>
            <person name="Sugano S."/>
            <person name="Sato N."/>
            <person name="Nozaki H."/>
            <person name="Ogasawara N."/>
            <person name="Kohara Y."/>
            <person name="Kuroiwa T."/>
        </authorList>
    </citation>
    <scope>NUCLEOTIDE SEQUENCE [LARGE SCALE GENOMIC DNA]</scope>
    <source>
        <strain evidence="12 13">10D</strain>
    </source>
</reference>
<feature type="transmembrane region" description="Helical" evidence="11">
    <location>
        <begin position="301"/>
        <end position="323"/>
    </location>
</feature>
<evidence type="ECO:0000256" key="11">
    <source>
        <dbReference type="SAM" id="Phobius"/>
    </source>
</evidence>
<keyword evidence="8 11" id="KW-1133">Transmembrane helix</keyword>
<proteinExistence type="inferred from homology"/>
<dbReference type="SFLD" id="SFLDS00005">
    <property type="entry name" value="Isoprenoid_Synthase_Type_I"/>
    <property type="match status" value="1"/>
</dbReference>
<evidence type="ECO:0000313" key="13">
    <source>
        <dbReference type="Proteomes" id="UP000007014"/>
    </source>
</evidence>
<dbReference type="AlphaFoldDB" id="M1UQ86"/>
<keyword evidence="6" id="KW-0808">Transferase</keyword>
<dbReference type="InterPro" id="IPR006449">
    <property type="entry name" value="Squal_synth-like"/>
</dbReference>
<dbReference type="OrthoDB" id="431150at2759"/>
<dbReference type="CDD" id="cd00683">
    <property type="entry name" value="Trans_IPPS_HH"/>
    <property type="match status" value="1"/>
</dbReference>
<comment type="subcellular location">
    <subcellularLocation>
        <location evidence="2">Membrane</location>
    </subcellularLocation>
</comment>
<keyword evidence="9" id="KW-0443">Lipid metabolism</keyword>